<keyword evidence="3" id="KW-1185">Reference proteome</keyword>
<dbReference type="Proteomes" id="UP000823399">
    <property type="component" value="Unassembled WGS sequence"/>
</dbReference>
<accession>A0A9P7JX26</accession>
<dbReference type="AlphaFoldDB" id="A0A9P7JX26"/>
<dbReference type="EMBL" id="JABBWM010000012">
    <property type="protein sequence ID" value="KAG2113469.1"/>
    <property type="molecule type" value="Genomic_DNA"/>
</dbReference>
<evidence type="ECO:0000313" key="3">
    <source>
        <dbReference type="Proteomes" id="UP000823399"/>
    </source>
</evidence>
<evidence type="ECO:0000313" key="2">
    <source>
        <dbReference type="EMBL" id="KAG2113469.1"/>
    </source>
</evidence>
<reference evidence="2" key="1">
    <citation type="journal article" date="2020" name="New Phytol.">
        <title>Comparative genomics reveals dynamic genome evolution in host specialist ectomycorrhizal fungi.</title>
        <authorList>
            <person name="Lofgren L.A."/>
            <person name="Nguyen N.H."/>
            <person name="Vilgalys R."/>
            <person name="Ruytinx J."/>
            <person name="Liao H.L."/>
            <person name="Branco S."/>
            <person name="Kuo A."/>
            <person name="LaButti K."/>
            <person name="Lipzen A."/>
            <person name="Andreopoulos W."/>
            <person name="Pangilinan J."/>
            <person name="Riley R."/>
            <person name="Hundley H."/>
            <person name="Na H."/>
            <person name="Barry K."/>
            <person name="Grigoriev I.V."/>
            <person name="Stajich J.E."/>
            <person name="Kennedy P.G."/>
        </authorList>
    </citation>
    <scope>NUCLEOTIDE SEQUENCE</scope>
    <source>
        <strain evidence="2">FC423</strain>
    </source>
</reference>
<name>A0A9P7JX26_9AGAM</name>
<proteinExistence type="predicted"/>
<gene>
    <name evidence="2" type="ORF">F5147DRAFT_770683</name>
</gene>
<dbReference type="GeneID" id="64703428"/>
<feature type="compositionally biased region" description="Polar residues" evidence="1">
    <location>
        <begin position="1"/>
        <end position="17"/>
    </location>
</feature>
<comment type="caution">
    <text evidence="2">The sequence shown here is derived from an EMBL/GenBank/DDBJ whole genome shotgun (WGS) entry which is preliminary data.</text>
</comment>
<dbReference type="RefSeq" id="XP_041295856.1">
    <property type="nucleotide sequence ID" value="XM_041441169.1"/>
</dbReference>
<feature type="region of interest" description="Disordered" evidence="1">
    <location>
        <begin position="1"/>
        <end position="26"/>
    </location>
</feature>
<protein>
    <submittedName>
        <fullName evidence="2">Uncharacterized protein</fullName>
    </submittedName>
</protein>
<evidence type="ECO:0000256" key="1">
    <source>
        <dbReference type="SAM" id="MobiDB-lite"/>
    </source>
</evidence>
<organism evidence="2 3">
    <name type="scientific">Suillus discolor</name>
    <dbReference type="NCBI Taxonomy" id="1912936"/>
    <lineage>
        <taxon>Eukaryota</taxon>
        <taxon>Fungi</taxon>
        <taxon>Dikarya</taxon>
        <taxon>Basidiomycota</taxon>
        <taxon>Agaricomycotina</taxon>
        <taxon>Agaricomycetes</taxon>
        <taxon>Agaricomycetidae</taxon>
        <taxon>Boletales</taxon>
        <taxon>Suillineae</taxon>
        <taxon>Suillaceae</taxon>
        <taxon>Suillus</taxon>
    </lineage>
</organism>
<dbReference type="OrthoDB" id="2627879at2759"/>
<sequence length="214" mass="23593">MSSLSSGGATPIVTVNITPRGHDPKYHHTRTPYNMSSLTFPSKMIASGKISFATDSAVKNSEDTIREHAERQISYEFNIPAVNLKFFKECIEKVKQMMDKLSIYSRLPLSTASLLRRLPSARSRPMDLSIDTDASTATIQIYLNLPIIGLLLLSQAMGSLRFNSDIEVDFNVAPGGLVSDIAGIKVDTNNDVLVFWDFTSLGVETKGSHVIFHI</sequence>